<accession>A0A1L9B3U6</accession>
<sequence>MRPPFSRVHALRLRNRWKFILLVTALATAGAALCQRHGWLRIHDAELAAYDQGLTFFTRGHARSRDVLIVGIDDRTLQGIRDNARYVRNYGVYPYSRNLWARVFEHLMDEGARAIVFDGVMDERGTDESNDLALVQVLEERGIPLSLGFSVNAGQPPLPRVEPVNRFPRSPAREGPSPSLPVADLAADPFAEPQEPPPLAPEDVARALALPVEHPGLVLPALVQKPGGTGPRLPLHPVPPLPMLVPTVPGFGLVMMEEDADGKLRRTRFAYSDEANTYATLPLAAAADLLGAERVELTPGRLRLGARELPINLDGTAELDFGGPWQERFQAISVYAVLEDWARRREHRERGTPFVPVLPEGTFRDKVIVVGGLSVGTSDVKATPFQSEAPGLVKQAVVLDALLSGGFITQAPFALSLLLTCAVALLSVALLTLARSPLLEIAWPPALYFGFFLFTGVFLEHGRVHVLSAMPIYAGVFASLASVAFNHMFANRERERLRQAFNRFLDKTLVDQLVEQQRLPSLEGETREITAFFSDIRGFSTFSERFKDDPRALVALLNRYLTRVSSVLMAHGACLDKYIGDAVVCLFGAPLDMPDHAVRACHAALAVRDEVDALRAELRAEGLPDVYTRMGLNSAEMFVGNFGSEHLLDYTAIGDGMNLAARLEGANKAYDTVILIGPRTYALAREHIEARELDRVRVAGKAEVVTLYELLARKGALSAVRRATVERYAEALALYRAACFELAVRVLEAALAADPEDGPSRALLARCSHHVSHPPAMPFEGVTNLEK</sequence>
<dbReference type="AlphaFoldDB" id="A0A1L9B3U6"/>
<keyword evidence="5" id="KW-1185">Reference proteome</keyword>
<proteinExistence type="predicted"/>
<dbReference type="InterPro" id="IPR029787">
    <property type="entry name" value="Nucleotide_cyclase"/>
</dbReference>
<dbReference type="SMART" id="SM00044">
    <property type="entry name" value="CYCc"/>
    <property type="match status" value="1"/>
</dbReference>
<keyword evidence="2" id="KW-0472">Membrane</keyword>
<dbReference type="PANTHER" id="PTHR43081">
    <property type="entry name" value="ADENYLATE CYCLASE, TERMINAL-DIFFERENTIATION SPECIFIC-RELATED"/>
    <property type="match status" value="1"/>
</dbReference>
<feature type="transmembrane region" description="Helical" evidence="2">
    <location>
        <begin position="413"/>
        <end position="434"/>
    </location>
</feature>
<dbReference type="CDD" id="cd07302">
    <property type="entry name" value="CHD"/>
    <property type="match status" value="1"/>
</dbReference>
<feature type="transmembrane region" description="Helical" evidence="2">
    <location>
        <begin position="471"/>
        <end position="489"/>
    </location>
</feature>
<dbReference type="OrthoDB" id="9806735at2"/>
<dbReference type="GO" id="GO:0006171">
    <property type="term" value="P:cAMP biosynthetic process"/>
    <property type="evidence" value="ECO:0007669"/>
    <property type="project" value="TreeGrafter"/>
</dbReference>
<evidence type="ECO:0000259" key="3">
    <source>
        <dbReference type="PROSITE" id="PS50125"/>
    </source>
</evidence>
<dbReference type="PANTHER" id="PTHR43081:SF1">
    <property type="entry name" value="ADENYLATE CYCLASE, TERMINAL-DIFFERENTIATION SPECIFIC"/>
    <property type="match status" value="1"/>
</dbReference>
<comment type="caution">
    <text evidence="4">The sequence shown here is derived from an EMBL/GenBank/DDBJ whole genome shotgun (WGS) entry which is preliminary data.</text>
</comment>
<feature type="transmembrane region" description="Helical" evidence="2">
    <location>
        <begin position="441"/>
        <end position="459"/>
    </location>
</feature>
<protein>
    <submittedName>
        <fullName evidence="4">Adenylate/guanylate cyclase domain-containing protein</fullName>
    </submittedName>
</protein>
<evidence type="ECO:0000256" key="1">
    <source>
        <dbReference type="SAM" id="MobiDB-lite"/>
    </source>
</evidence>
<dbReference type="GO" id="GO:0004016">
    <property type="term" value="F:adenylate cyclase activity"/>
    <property type="evidence" value="ECO:0007669"/>
    <property type="project" value="UniProtKB-ARBA"/>
</dbReference>
<dbReference type="Gene3D" id="3.30.70.1230">
    <property type="entry name" value="Nucleotide cyclase"/>
    <property type="match status" value="1"/>
</dbReference>
<feature type="region of interest" description="Disordered" evidence="1">
    <location>
        <begin position="158"/>
        <end position="200"/>
    </location>
</feature>
<dbReference type="InterPro" id="IPR007890">
    <property type="entry name" value="CHASE2"/>
</dbReference>
<dbReference type="InterPro" id="IPR001054">
    <property type="entry name" value="A/G_cyclase"/>
</dbReference>
<dbReference type="Pfam" id="PF05226">
    <property type="entry name" value="CHASE2"/>
    <property type="match status" value="1"/>
</dbReference>
<evidence type="ECO:0000313" key="5">
    <source>
        <dbReference type="Proteomes" id="UP000182229"/>
    </source>
</evidence>
<reference evidence="4 5" key="2">
    <citation type="submission" date="2016-12" db="EMBL/GenBank/DDBJ databases">
        <title>Draft Genome Sequence of Cystobacter ferrugineus Strain Cbfe23.</title>
        <authorList>
            <person name="Akbar S."/>
            <person name="Dowd S.E."/>
            <person name="Stevens D.C."/>
        </authorList>
    </citation>
    <scope>NUCLEOTIDE SEQUENCE [LARGE SCALE GENOMIC DNA]</scope>
    <source>
        <strain evidence="4 5">Cbfe23</strain>
    </source>
</reference>
<feature type="domain" description="Guanylate cyclase" evidence="3">
    <location>
        <begin position="530"/>
        <end position="664"/>
    </location>
</feature>
<dbReference type="SMART" id="SM01080">
    <property type="entry name" value="CHASE2"/>
    <property type="match status" value="1"/>
</dbReference>
<evidence type="ECO:0000256" key="2">
    <source>
        <dbReference type="SAM" id="Phobius"/>
    </source>
</evidence>
<keyword evidence="2" id="KW-1133">Transmembrane helix</keyword>
<dbReference type="GO" id="GO:0035556">
    <property type="term" value="P:intracellular signal transduction"/>
    <property type="evidence" value="ECO:0007669"/>
    <property type="project" value="InterPro"/>
</dbReference>
<gene>
    <name evidence="4" type="ORF">BON30_31095</name>
</gene>
<name>A0A1L9B3U6_9BACT</name>
<organism evidence="4 5">
    <name type="scientific">Cystobacter ferrugineus</name>
    <dbReference type="NCBI Taxonomy" id="83449"/>
    <lineage>
        <taxon>Bacteria</taxon>
        <taxon>Pseudomonadati</taxon>
        <taxon>Myxococcota</taxon>
        <taxon>Myxococcia</taxon>
        <taxon>Myxococcales</taxon>
        <taxon>Cystobacterineae</taxon>
        <taxon>Archangiaceae</taxon>
        <taxon>Cystobacter</taxon>
    </lineage>
</organism>
<reference evidence="5" key="1">
    <citation type="submission" date="2016-11" db="EMBL/GenBank/DDBJ databases">
        <authorList>
            <person name="Shukria A."/>
            <person name="Stevens D.C."/>
        </authorList>
    </citation>
    <scope>NUCLEOTIDE SEQUENCE [LARGE SCALE GENOMIC DNA]</scope>
    <source>
        <strain evidence="5">Cbfe23</strain>
    </source>
</reference>
<dbReference type="InterPro" id="IPR050697">
    <property type="entry name" value="Adenylyl/Guanylyl_Cyclase_3/4"/>
</dbReference>
<dbReference type="Pfam" id="PF00211">
    <property type="entry name" value="Guanylate_cyc"/>
    <property type="match status" value="1"/>
</dbReference>
<dbReference type="RefSeq" id="WP_071902091.1">
    <property type="nucleotide sequence ID" value="NZ_MPIN01000009.1"/>
</dbReference>
<evidence type="ECO:0000313" key="4">
    <source>
        <dbReference type="EMBL" id="OJH36939.1"/>
    </source>
</evidence>
<dbReference type="STRING" id="83449.BON30_31095"/>
<dbReference type="Proteomes" id="UP000182229">
    <property type="component" value="Unassembled WGS sequence"/>
</dbReference>
<dbReference type="EMBL" id="MPIN01000009">
    <property type="protein sequence ID" value="OJH36939.1"/>
    <property type="molecule type" value="Genomic_DNA"/>
</dbReference>
<keyword evidence="2" id="KW-0812">Transmembrane</keyword>
<dbReference type="PROSITE" id="PS50125">
    <property type="entry name" value="GUANYLATE_CYCLASE_2"/>
    <property type="match status" value="1"/>
</dbReference>
<dbReference type="SUPFAM" id="SSF55073">
    <property type="entry name" value="Nucleotide cyclase"/>
    <property type="match status" value="1"/>
</dbReference>